<evidence type="ECO:0000256" key="5">
    <source>
        <dbReference type="ARBA" id="ARBA00004661"/>
    </source>
</evidence>
<dbReference type="Gene3D" id="1.20.1090.10">
    <property type="entry name" value="Dehydroquinate synthase-like - alpha domain"/>
    <property type="match status" value="1"/>
</dbReference>
<evidence type="ECO:0000256" key="17">
    <source>
        <dbReference type="ARBA" id="ARBA00023285"/>
    </source>
</evidence>
<keyword evidence="10 18" id="KW-0028">Amino-acid biosynthesis</keyword>
<feature type="binding site" evidence="18">
    <location>
        <position position="270"/>
    </location>
    <ligand>
        <name>Zn(2+)</name>
        <dbReference type="ChEBI" id="CHEBI:29105"/>
    </ligand>
</feature>
<dbReference type="SUPFAM" id="SSF56796">
    <property type="entry name" value="Dehydroquinate synthase-like"/>
    <property type="match status" value="1"/>
</dbReference>
<evidence type="ECO:0000259" key="19">
    <source>
        <dbReference type="Pfam" id="PF01761"/>
    </source>
</evidence>
<feature type="binding site" evidence="18">
    <location>
        <position position="155"/>
    </location>
    <ligand>
        <name>NAD(+)</name>
        <dbReference type="ChEBI" id="CHEBI:57540"/>
    </ligand>
</feature>
<keyword evidence="11 18" id="KW-0479">Metal-binding</keyword>
<dbReference type="GO" id="GO:0008652">
    <property type="term" value="P:amino acid biosynthetic process"/>
    <property type="evidence" value="ECO:0007669"/>
    <property type="project" value="UniProtKB-KW"/>
</dbReference>
<dbReference type="GO" id="GO:0009423">
    <property type="term" value="P:chorismate biosynthetic process"/>
    <property type="evidence" value="ECO:0007669"/>
    <property type="project" value="UniProtKB-UniRule"/>
</dbReference>
<evidence type="ECO:0000256" key="2">
    <source>
        <dbReference type="ARBA" id="ARBA00001911"/>
    </source>
</evidence>
<dbReference type="GO" id="GO:0005737">
    <property type="term" value="C:cytoplasm"/>
    <property type="evidence" value="ECO:0007669"/>
    <property type="project" value="UniProtKB-SubCell"/>
</dbReference>
<comment type="catalytic activity">
    <reaction evidence="1 18">
        <text>7-phospho-2-dehydro-3-deoxy-D-arabino-heptonate = 3-dehydroquinate + phosphate</text>
        <dbReference type="Rhea" id="RHEA:21968"/>
        <dbReference type="ChEBI" id="CHEBI:32364"/>
        <dbReference type="ChEBI" id="CHEBI:43474"/>
        <dbReference type="ChEBI" id="CHEBI:58394"/>
        <dbReference type="EC" id="4.2.3.4"/>
    </reaction>
</comment>
<dbReference type="GO" id="GO:0046872">
    <property type="term" value="F:metal ion binding"/>
    <property type="evidence" value="ECO:0007669"/>
    <property type="project" value="UniProtKB-KW"/>
</dbReference>
<dbReference type="EC" id="4.2.3.4" evidence="7 18"/>
<protein>
    <recommendedName>
        <fullName evidence="8 18">3-dehydroquinate synthase</fullName>
        <shortName evidence="18">DHQS</shortName>
        <ecNumber evidence="7 18">4.2.3.4</ecNumber>
    </recommendedName>
</protein>
<reference evidence="21 22" key="1">
    <citation type="journal article" date="2014" name="Int. J. Syst. Evol. Microbiol.">
        <title>Complete genome sequence of Corynebacterium casei LMG S-19264T (=DSM 44701T), isolated from a smear-ripened cheese.</title>
        <authorList>
            <consortium name="US DOE Joint Genome Institute (JGI-PGF)"/>
            <person name="Walter F."/>
            <person name="Albersmeier A."/>
            <person name="Kalinowski J."/>
            <person name="Ruckert C."/>
        </authorList>
    </citation>
    <scope>NUCLEOTIDE SEQUENCE [LARGE SCALE GENOMIC DNA]</scope>
    <source>
        <strain evidence="21 22">KCTC 23968</strain>
    </source>
</reference>
<dbReference type="InterPro" id="IPR030963">
    <property type="entry name" value="DHQ_synth_fam"/>
</dbReference>
<feature type="binding site" evidence="18">
    <location>
        <begin position="133"/>
        <end position="134"/>
    </location>
    <ligand>
        <name>NAD(+)</name>
        <dbReference type="ChEBI" id="CHEBI:57540"/>
    </ligand>
</feature>
<keyword evidence="17 18" id="KW-0170">Cobalt</keyword>
<keyword evidence="15 18" id="KW-0057">Aromatic amino acid biosynthesis</keyword>
<evidence type="ECO:0000256" key="12">
    <source>
        <dbReference type="ARBA" id="ARBA00022741"/>
    </source>
</evidence>
<keyword evidence="13 18" id="KW-0862">Zinc</keyword>
<feature type="binding site" evidence="18">
    <location>
        <position position="146"/>
    </location>
    <ligand>
        <name>NAD(+)</name>
        <dbReference type="ChEBI" id="CHEBI:57540"/>
    </ligand>
</feature>
<proteinExistence type="inferred from homology"/>
<evidence type="ECO:0000313" key="22">
    <source>
        <dbReference type="Proteomes" id="UP000600865"/>
    </source>
</evidence>
<comment type="function">
    <text evidence="3 18">Catalyzes the conversion of 3-deoxy-D-arabino-heptulosonate 7-phosphate (DAHP) to dehydroquinate (DHQ).</text>
</comment>
<comment type="caution">
    <text evidence="21">The sequence shown here is derived from an EMBL/GenBank/DDBJ whole genome shotgun (WGS) entry which is preliminary data.</text>
</comment>
<feature type="binding site" evidence="18">
    <location>
        <begin position="109"/>
        <end position="113"/>
    </location>
    <ligand>
        <name>NAD(+)</name>
        <dbReference type="ChEBI" id="CHEBI:57540"/>
    </ligand>
</feature>
<dbReference type="AlphaFoldDB" id="A0A918NHG2"/>
<comment type="cofactor">
    <cofactor evidence="18">
        <name>Co(2+)</name>
        <dbReference type="ChEBI" id="CHEBI:48828"/>
    </cofactor>
    <cofactor evidence="18">
        <name>Zn(2+)</name>
        <dbReference type="ChEBI" id="CHEBI:29105"/>
    </cofactor>
    <text evidence="18">Binds 1 divalent metal cation per subunit. Can use either Co(2+) or Zn(2+).</text>
</comment>
<evidence type="ECO:0000256" key="9">
    <source>
        <dbReference type="ARBA" id="ARBA00022490"/>
    </source>
</evidence>
<dbReference type="Proteomes" id="UP000600865">
    <property type="component" value="Unassembled WGS sequence"/>
</dbReference>
<evidence type="ECO:0000256" key="13">
    <source>
        <dbReference type="ARBA" id="ARBA00022833"/>
    </source>
</evidence>
<evidence type="ECO:0000256" key="18">
    <source>
        <dbReference type="HAMAP-Rule" id="MF_00110"/>
    </source>
</evidence>
<evidence type="ECO:0000256" key="16">
    <source>
        <dbReference type="ARBA" id="ARBA00023239"/>
    </source>
</evidence>
<dbReference type="Gene3D" id="3.40.50.1970">
    <property type="match status" value="1"/>
</dbReference>
<feature type="binding site" evidence="18">
    <location>
        <position position="188"/>
    </location>
    <ligand>
        <name>Zn(2+)</name>
        <dbReference type="ChEBI" id="CHEBI:29105"/>
    </ligand>
</feature>
<dbReference type="PIRSF" id="PIRSF001455">
    <property type="entry name" value="DHQ_synth"/>
    <property type="match status" value="1"/>
</dbReference>
<keyword evidence="16 18" id="KW-0456">Lyase</keyword>
<comment type="subcellular location">
    <subcellularLocation>
        <location evidence="4 18">Cytoplasm</location>
    </subcellularLocation>
</comment>
<evidence type="ECO:0000256" key="1">
    <source>
        <dbReference type="ARBA" id="ARBA00001393"/>
    </source>
</evidence>
<gene>
    <name evidence="18 21" type="primary">aroB</name>
    <name evidence="21" type="ORF">GCM10011309_17080</name>
</gene>
<evidence type="ECO:0000256" key="11">
    <source>
        <dbReference type="ARBA" id="ARBA00022723"/>
    </source>
</evidence>
<evidence type="ECO:0000256" key="10">
    <source>
        <dbReference type="ARBA" id="ARBA00022605"/>
    </source>
</evidence>
<evidence type="ECO:0000256" key="3">
    <source>
        <dbReference type="ARBA" id="ARBA00003485"/>
    </source>
</evidence>
<evidence type="ECO:0000256" key="15">
    <source>
        <dbReference type="ARBA" id="ARBA00023141"/>
    </source>
</evidence>
<dbReference type="NCBIfam" id="TIGR01357">
    <property type="entry name" value="aroB"/>
    <property type="match status" value="1"/>
</dbReference>
<keyword evidence="9 18" id="KW-0963">Cytoplasm</keyword>
<comment type="cofactor">
    <cofactor evidence="2 18">
        <name>NAD(+)</name>
        <dbReference type="ChEBI" id="CHEBI:57540"/>
    </cofactor>
</comment>
<organism evidence="21 22">
    <name type="scientific">Litorimonas cladophorae</name>
    <dbReference type="NCBI Taxonomy" id="1220491"/>
    <lineage>
        <taxon>Bacteria</taxon>
        <taxon>Pseudomonadati</taxon>
        <taxon>Pseudomonadota</taxon>
        <taxon>Alphaproteobacteria</taxon>
        <taxon>Maricaulales</taxon>
        <taxon>Robiginitomaculaceae</taxon>
    </lineage>
</organism>
<dbReference type="GO" id="GO:0009073">
    <property type="term" value="P:aromatic amino acid family biosynthetic process"/>
    <property type="evidence" value="ECO:0007669"/>
    <property type="project" value="UniProtKB-KW"/>
</dbReference>
<comment type="caution">
    <text evidence="18">Lacks conserved residue(s) required for the propagation of feature annotation.</text>
</comment>
<evidence type="ECO:0000256" key="6">
    <source>
        <dbReference type="ARBA" id="ARBA00005412"/>
    </source>
</evidence>
<dbReference type="EMBL" id="BMYV01000002">
    <property type="protein sequence ID" value="GGX67959.1"/>
    <property type="molecule type" value="Genomic_DNA"/>
</dbReference>
<dbReference type="InterPro" id="IPR016037">
    <property type="entry name" value="DHQ_synth_AroB"/>
</dbReference>
<feature type="domain" description="3-dehydroquinate synthase N-terminal" evidence="19">
    <location>
        <begin position="73"/>
        <end position="183"/>
    </location>
</feature>
<dbReference type="InterPro" id="IPR056179">
    <property type="entry name" value="DHQS_C"/>
</dbReference>
<keyword evidence="22" id="KW-1185">Reference proteome</keyword>
<dbReference type="CDD" id="cd08195">
    <property type="entry name" value="DHQS"/>
    <property type="match status" value="1"/>
</dbReference>
<keyword evidence="14 18" id="KW-0520">NAD</keyword>
<dbReference type="PANTHER" id="PTHR43622">
    <property type="entry name" value="3-DEHYDROQUINATE SYNTHASE"/>
    <property type="match status" value="1"/>
</dbReference>
<name>A0A918NHG2_9PROT</name>
<dbReference type="GO" id="GO:0000166">
    <property type="term" value="F:nucleotide binding"/>
    <property type="evidence" value="ECO:0007669"/>
    <property type="project" value="UniProtKB-KW"/>
</dbReference>
<dbReference type="RefSeq" id="WP_189584367.1">
    <property type="nucleotide sequence ID" value="NZ_BMYV01000002.1"/>
</dbReference>
<evidence type="ECO:0000313" key="21">
    <source>
        <dbReference type="EMBL" id="GGX67959.1"/>
    </source>
</evidence>
<dbReference type="InterPro" id="IPR050071">
    <property type="entry name" value="Dehydroquinate_synthase"/>
</dbReference>
<dbReference type="PANTHER" id="PTHR43622:SF7">
    <property type="entry name" value="3-DEHYDROQUINATE SYNTHASE, CHLOROPLASTIC"/>
    <property type="match status" value="1"/>
</dbReference>
<comment type="pathway">
    <text evidence="5 18">Metabolic intermediate biosynthesis; chorismate biosynthesis; chorismate from D-erythrose 4-phosphate and phosphoenolpyruvate: step 2/7.</text>
</comment>
<dbReference type="Pfam" id="PF01761">
    <property type="entry name" value="DHQ_synthase"/>
    <property type="match status" value="1"/>
</dbReference>
<feature type="binding site" evidence="18">
    <location>
        <position position="252"/>
    </location>
    <ligand>
        <name>Zn(2+)</name>
        <dbReference type="ChEBI" id="CHEBI:29105"/>
    </ligand>
</feature>
<dbReference type="Pfam" id="PF24621">
    <property type="entry name" value="DHQS_C"/>
    <property type="match status" value="1"/>
</dbReference>
<evidence type="ECO:0000259" key="20">
    <source>
        <dbReference type="Pfam" id="PF24621"/>
    </source>
</evidence>
<accession>A0A918NHG2</accession>
<evidence type="ECO:0000256" key="14">
    <source>
        <dbReference type="ARBA" id="ARBA00023027"/>
    </source>
</evidence>
<evidence type="ECO:0000256" key="4">
    <source>
        <dbReference type="ARBA" id="ARBA00004496"/>
    </source>
</evidence>
<dbReference type="FunFam" id="3.40.50.1970:FF:000001">
    <property type="entry name" value="3-dehydroquinate synthase"/>
    <property type="match status" value="1"/>
</dbReference>
<dbReference type="GO" id="GO:0003856">
    <property type="term" value="F:3-dehydroquinate synthase activity"/>
    <property type="evidence" value="ECO:0007669"/>
    <property type="project" value="UniProtKB-UniRule"/>
</dbReference>
<evidence type="ECO:0000256" key="8">
    <source>
        <dbReference type="ARBA" id="ARBA00017684"/>
    </source>
</evidence>
<dbReference type="HAMAP" id="MF_00110">
    <property type="entry name" value="DHQ_synthase"/>
    <property type="match status" value="1"/>
</dbReference>
<feature type="domain" description="3-dehydroquinate synthase C-terminal" evidence="20">
    <location>
        <begin position="185"/>
        <end position="334"/>
    </location>
</feature>
<dbReference type="InterPro" id="IPR030960">
    <property type="entry name" value="DHQS/DOIS_N"/>
</dbReference>
<sequence>MTDTLIQTLDVALGERSYDIVIGPGLLGSLSQHIETVSPTARIAIITDETVYELHGQAIEQALAGRQTHIIIRPAGEAQKSLANLEDILDSLFRAGFDRSDLLIAFGGGVIGDLAGFAASIYKRGMPFIQVPTTLLSQVDSSVGGKTAINNQFGKNLIGAFYQPQKVVTDTDLLKTLPARQLKAGYAEVLKYGLLGDPAFFDALEAGLGQDILDLDEAALTKAIHVSCATKAKIVAQDEREGGVRALLNLGHTFGHALELEAGYDGDLLHGEAVSVGMEMAFRFAVEQGLCPVADADRVSAHLAATDMPRISDMTHLLHDPAALLKHMGQDKKNESGHLTLILPRKIGETFIEKRADREAVLRFLTQLRDEA</sequence>
<evidence type="ECO:0000256" key="7">
    <source>
        <dbReference type="ARBA" id="ARBA00013031"/>
    </source>
</evidence>
<comment type="similarity">
    <text evidence="6 18">Belongs to the sugar phosphate cyclases superfamily. Dehydroquinate synthase family.</text>
</comment>
<keyword evidence="12 18" id="KW-0547">Nucleotide-binding</keyword>